<keyword evidence="4" id="KW-1185">Reference proteome</keyword>
<evidence type="ECO:0000256" key="1">
    <source>
        <dbReference type="SAM" id="MobiDB-lite"/>
    </source>
</evidence>
<keyword evidence="2" id="KW-1133">Transmembrane helix</keyword>
<organism evidence="3 4">
    <name type="scientific">Paenibacillus segetis</name>
    <dbReference type="NCBI Taxonomy" id="1325360"/>
    <lineage>
        <taxon>Bacteria</taxon>
        <taxon>Bacillati</taxon>
        <taxon>Bacillota</taxon>
        <taxon>Bacilli</taxon>
        <taxon>Bacillales</taxon>
        <taxon>Paenibacillaceae</taxon>
        <taxon>Paenibacillus</taxon>
    </lineage>
</organism>
<accession>A0ABQ1YY32</accession>
<keyword evidence="2" id="KW-0472">Membrane</keyword>
<proteinExistence type="predicted"/>
<gene>
    <name evidence="3" type="ORF">GCM10008013_50220</name>
</gene>
<feature type="region of interest" description="Disordered" evidence="1">
    <location>
        <begin position="32"/>
        <end position="56"/>
    </location>
</feature>
<feature type="compositionally biased region" description="Polar residues" evidence="1">
    <location>
        <begin position="32"/>
        <end position="41"/>
    </location>
</feature>
<dbReference type="Proteomes" id="UP000659344">
    <property type="component" value="Unassembled WGS sequence"/>
</dbReference>
<dbReference type="RefSeq" id="WP_188542647.1">
    <property type="nucleotide sequence ID" value="NZ_BMFT01000009.1"/>
</dbReference>
<comment type="caution">
    <text evidence="3">The sequence shown here is derived from an EMBL/GenBank/DDBJ whole genome shotgun (WGS) entry which is preliminary data.</text>
</comment>
<evidence type="ECO:0000256" key="2">
    <source>
        <dbReference type="SAM" id="Phobius"/>
    </source>
</evidence>
<keyword evidence="2" id="KW-0812">Transmembrane</keyword>
<name>A0ABQ1YY32_9BACL</name>
<dbReference type="EMBL" id="BMFT01000009">
    <property type="protein sequence ID" value="GGH40660.1"/>
    <property type="molecule type" value="Genomic_DNA"/>
</dbReference>
<evidence type="ECO:0008006" key="5">
    <source>
        <dbReference type="Google" id="ProtNLM"/>
    </source>
</evidence>
<feature type="transmembrane region" description="Helical" evidence="2">
    <location>
        <begin position="7"/>
        <end position="28"/>
    </location>
</feature>
<reference evidence="4" key="1">
    <citation type="journal article" date="2019" name="Int. J. Syst. Evol. Microbiol.">
        <title>The Global Catalogue of Microorganisms (GCM) 10K type strain sequencing project: providing services to taxonomists for standard genome sequencing and annotation.</title>
        <authorList>
            <consortium name="The Broad Institute Genomics Platform"/>
            <consortium name="The Broad Institute Genome Sequencing Center for Infectious Disease"/>
            <person name="Wu L."/>
            <person name="Ma J."/>
        </authorList>
    </citation>
    <scope>NUCLEOTIDE SEQUENCE [LARGE SCALE GENOMIC DNA]</scope>
    <source>
        <strain evidence="4">CGMCC 1.12769</strain>
    </source>
</reference>
<sequence length="323" mass="36675">MNRNKQKLLIMSSVIIVVVVMVIVAITYRTPSNRPTSTQGDSPVEVNKDEDNNTPIPTATPVKPIVILPYLIEMLDFQEEDVQSISVEYKGMKQDIPAERLYVILQSLRWADTTAAKAETEAKADVEQAVIHFALKEQVVDLPYDINNNTFELGGSSYYADDQVLLLMQGLFRINVELAELDTFLEQARIQQENAGNVDPEALTAERVQMDGLDFNGWETKLKDAESVWTISFYDEGTGEVKKAQKFDHGIIMLNRQIIFTNDVYETGDGVKVGLTIDQVMDKLGPWAMKLVSRWSYKVGDYYNFHLYFDLNKVKYIVLSQPL</sequence>
<protein>
    <recommendedName>
        <fullName evidence="5">DUF4309 domain-containing protein</fullName>
    </recommendedName>
</protein>
<evidence type="ECO:0000313" key="4">
    <source>
        <dbReference type="Proteomes" id="UP000659344"/>
    </source>
</evidence>
<evidence type="ECO:0000313" key="3">
    <source>
        <dbReference type="EMBL" id="GGH40660.1"/>
    </source>
</evidence>